<dbReference type="Pfam" id="PF14847">
    <property type="entry name" value="Ras_bdg_2"/>
    <property type="match status" value="1"/>
</dbReference>
<dbReference type="Pfam" id="PF11704">
    <property type="entry name" value="Folliculin"/>
    <property type="match status" value="1"/>
</dbReference>
<dbReference type="InterPro" id="IPR037521">
    <property type="entry name" value="FLCN/SMCR8_DENN"/>
</dbReference>
<comment type="catalytic activity">
    <reaction evidence="8">
        <text>L-threonyl-[protein] + ATP = O-phospho-L-threonyl-[protein] + ADP + H(+)</text>
        <dbReference type="Rhea" id="RHEA:46608"/>
        <dbReference type="Rhea" id="RHEA-COMP:11060"/>
        <dbReference type="Rhea" id="RHEA-COMP:11605"/>
        <dbReference type="ChEBI" id="CHEBI:15378"/>
        <dbReference type="ChEBI" id="CHEBI:30013"/>
        <dbReference type="ChEBI" id="CHEBI:30616"/>
        <dbReference type="ChEBI" id="CHEBI:61977"/>
        <dbReference type="ChEBI" id="CHEBI:456216"/>
        <dbReference type="EC" id="2.7.11.25"/>
    </reaction>
</comment>
<feature type="domain" description="Protein kinase" evidence="12">
    <location>
        <begin position="417"/>
        <end position="690"/>
    </location>
</feature>
<name>A0A9P8TB99_WICPI</name>
<dbReference type="FunFam" id="1.10.510.10:FF:000334">
    <property type="entry name" value="Serine/threonine-protein kinase STE11"/>
    <property type="match status" value="1"/>
</dbReference>
<dbReference type="PROSITE" id="PS00107">
    <property type="entry name" value="PROTEIN_KINASE_ATP"/>
    <property type="match status" value="1"/>
</dbReference>
<evidence type="ECO:0000256" key="5">
    <source>
        <dbReference type="ARBA" id="ARBA00022741"/>
    </source>
</evidence>
<evidence type="ECO:0000256" key="2">
    <source>
        <dbReference type="ARBA" id="ARBA00012406"/>
    </source>
</evidence>
<dbReference type="Proteomes" id="UP000774326">
    <property type="component" value="Unassembled WGS sequence"/>
</dbReference>
<dbReference type="EMBL" id="JAEUBG010005845">
    <property type="protein sequence ID" value="KAH3672170.1"/>
    <property type="molecule type" value="Genomic_DNA"/>
</dbReference>
<comment type="caution">
    <text evidence="15">The sequence shown here is derived from an EMBL/GenBank/DDBJ whole genome shotgun (WGS) entry which is preliminary data.</text>
</comment>
<feature type="binding site" evidence="10">
    <location>
        <position position="446"/>
    </location>
    <ligand>
        <name>ATP</name>
        <dbReference type="ChEBI" id="CHEBI:30616"/>
    </ligand>
</feature>
<evidence type="ECO:0000256" key="10">
    <source>
        <dbReference type="PROSITE-ProRule" id="PRU10141"/>
    </source>
</evidence>
<evidence type="ECO:0000256" key="4">
    <source>
        <dbReference type="ARBA" id="ARBA00022679"/>
    </source>
</evidence>
<keyword evidence="16" id="KW-1185">Reference proteome</keyword>
<dbReference type="InterPro" id="IPR000719">
    <property type="entry name" value="Prot_kinase_dom"/>
</dbReference>
<dbReference type="InterPro" id="IPR008271">
    <property type="entry name" value="Ser/Thr_kinase_AS"/>
</dbReference>
<dbReference type="PANTHER" id="PTHR11584:SF369">
    <property type="entry name" value="MITOGEN-ACTIVATED PROTEIN KINASE KINASE KINASE 19-RELATED"/>
    <property type="match status" value="1"/>
</dbReference>
<evidence type="ECO:0000313" key="15">
    <source>
        <dbReference type="EMBL" id="KAH3672170.1"/>
    </source>
</evidence>
<evidence type="ECO:0000256" key="11">
    <source>
        <dbReference type="SAM" id="MobiDB-lite"/>
    </source>
</evidence>
<evidence type="ECO:0000256" key="7">
    <source>
        <dbReference type="ARBA" id="ARBA00022840"/>
    </source>
</evidence>
<evidence type="ECO:0000256" key="3">
    <source>
        <dbReference type="ARBA" id="ARBA00022527"/>
    </source>
</evidence>
<feature type="compositionally biased region" description="Low complexity" evidence="11">
    <location>
        <begin position="729"/>
        <end position="750"/>
    </location>
</feature>
<feature type="compositionally biased region" description="Polar residues" evidence="11">
    <location>
        <begin position="751"/>
        <end position="765"/>
    </location>
</feature>
<dbReference type="InterPro" id="IPR029458">
    <property type="entry name" value="Ras-bd_By2"/>
</dbReference>
<dbReference type="PROSITE" id="PS50105">
    <property type="entry name" value="SAM_DOMAIN"/>
    <property type="match status" value="1"/>
</dbReference>
<gene>
    <name evidence="15" type="ORF">WICPIJ_010109</name>
</gene>
<dbReference type="Pfam" id="PF07647">
    <property type="entry name" value="SAM_2"/>
    <property type="match status" value="1"/>
</dbReference>
<organism evidence="15 16">
    <name type="scientific">Wickerhamomyces pijperi</name>
    <name type="common">Yeast</name>
    <name type="synonym">Pichia pijperi</name>
    <dbReference type="NCBI Taxonomy" id="599730"/>
    <lineage>
        <taxon>Eukaryota</taxon>
        <taxon>Fungi</taxon>
        <taxon>Dikarya</taxon>
        <taxon>Ascomycota</taxon>
        <taxon>Saccharomycotina</taxon>
        <taxon>Saccharomycetes</taxon>
        <taxon>Phaffomycetales</taxon>
        <taxon>Wickerhamomycetaceae</taxon>
        <taxon>Wickerhamomyces</taxon>
    </lineage>
</organism>
<dbReference type="AlphaFoldDB" id="A0A9P8TB99"/>
<dbReference type="InterPro" id="IPR013761">
    <property type="entry name" value="SAM/pointed_sf"/>
</dbReference>
<dbReference type="PROSITE" id="PS51834">
    <property type="entry name" value="DENN_FLCN_SMCR8"/>
    <property type="match status" value="1"/>
</dbReference>
<dbReference type="OrthoDB" id="266718at2759"/>
<protein>
    <recommendedName>
        <fullName evidence="2">mitogen-activated protein kinase kinase kinase</fullName>
        <ecNumber evidence="2">2.7.11.25</ecNumber>
    </recommendedName>
</protein>
<comment type="catalytic activity">
    <reaction evidence="9">
        <text>L-seryl-[protein] + ATP = O-phospho-L-seryl-[protein] + ADP + H(+)</text>
        <dbReference type="Rhea" id="RHEA:17989"/>
        <dbReference type="Rhea" id="RHEA-COMP:9863"/>
        <dbReference type="Rhea" id="RHEA-COMP:11604"/>
        <dbReference type="ChEBI" id="CHEBI:15378"/>
        <dbReference type="ChEBI" id="CHEBI:29999"/>
        <dbReference type="ChEBI" id="CHEBI:30616"/>
        <dbReference type="ChEBI" id="CHEBI:83421"/>
        <dbReference type="ChEBI" id="CHEBI:456216"/>
        <dbReference type="EC" id="2.7.11.25"/>
    </reaction>
</comment>
<dbReference type="GO" id="GO:0005524">
    <property type="term" value="F:ATP binding"/>
    <property type="evidence" value="ECO:0007669"/>
    <property type="project" value="UniProtKB-UniRule"/>
</dbReference>
<dbReference type="SUPFAM" id="SSF47769">
    <property type="entry name" value="SAM/Pointed domain"/>
    <property type="match status" value="1"/>
</dbReference>
<dbReference type="PROSITE" id="PS00108">
    <property type="entry name" value="PROTEIN_KINASE_ST"/>
    <property type="match status" value="1"/>
</dbReference>
<dbReference type="InterPro" id="IPR001660">
    <property type="entry name" value="SAM"/>
</dbReference>
<keyword evidence="3" id="KW-0723">Serine/threonine-protein kinase</keyword>
<evidence type="ECO:0000256" key="1">
    <source>
        <dbReference type="ARBA" id="ARBA00006529"/>
    </source>
</evidence>
<keyword evidence="6" id="KW-0418">Kinase</keyword>
<dbReference type="InterPro" id="IPR017441">
    <property type="entry name" value="Protein_kinase_ATP_BS"/>
</dbReference>
<dbReference type="SMART" id="SM00454">
    <property type="entry name" value="SAM"/>
    <property type="match status" value="1"/>
</dbReference>
<evidence type="ECO:0000256" key="6">
    <source>
        <dbReference type="ARBA" id="ARBA00022777"/>
    </source>
</evidence>
<dbReference type="FunFam" id="3.30.200.20:FF:000387">
    <property type="entry name" value="Serine/threonine-protein kinase STE11"/>
    <property type="match status" value="1"/>
</dbReference>
<dbReference type="InterPro" id="IPR001245">
    <property type="entry name" value="Ser-Thr/Tyr_kinase_cat_dom"/>
</dbReference>
<reference evidence="15" key="1">
    <citation type="journal article" date="2021" name="Open Biol.">
        <title>Shared evolutionary footprints suggest mitochondrial oxidative damage underlies multiple complex I losses in fungi.</title>
        <authorList>
            <person name="Schikora-Tamarit M.A."/>
            <person name="Marcet-Houben M."/>
            <person name="Nosek J."/>
            <person name="Gabaldon T."/>
        </authorList>
    </citation>
    <scope>NUCLEOTIDE SEQUENCE</scope>
    <source>
        <strain evidence="15">CBS2887</strain>
    </source>
</reference>
<dbReference type="GO" id="GO:0004709">
    <property type="term" value="F:MAP kinase kinase kinase activity"/>
    <property type="evidence" value="ECO:0007669"/>
    <property type="project" value="UniProtKB-EC"/>
</dbReference>
<accession>A0A9P8TB99</accession>
<feature type="domain" description="SAM" evidence="13">
    <location>
        <begin position="6"/>
        <end position="69"/>
    </location>
</feature>
<dbReference type="PRINTS" id="PR00109">
    <property type="entry name" value="TYRKINASE"/>
</dbReference>
<evidence type="ECO:0000259" key="12">
    <source>
        <dbReference type="PROSITE" id="PS50011"/>
    </source>
</evidence>
<sequence>MSPELGDTPTIETWLNSLSLSEYSPLFANHDITYDSVAYLDESILKDIGVLKIGDRIKLNNSVKKISKQQQQHADVHDSQLRQLDQLIQKFDVQIIKRELNFKDIQTTPTTPIQTQQQQPTSMEEESPSSKKSLVSFILESGEIVPVNVANCFNSHSIKKKLLRQLFPHTTPSSSSFDVYITDYKGNLQLLFDVELVTICHSPERVEKGRLLLSDKHSMPSKAAIAASVKLCENEPGFVKKLNKELEKQKNQAVDRASKKKNDDFRSVFGQRPSSQLISTNLARYFPDTTNAKLQRTVRNSVRYSIMSHKKLTVDTDWSDERRKSSVGEYLIHSEEETMDSLNLKASLDDNKEAFTLSSSINNDTLKSKKDNRQSMIELMSIPSDSDSEDEEFDGNGSATGDTQSVLFPKHNQFSNWLKGARIGSGSFGTVYLGMNAYTGELMAVKQVDLHPSHDQEGNSLTPDMIKIHQKVKEALTIEMKLLSELKHPHIVTYLGSSSTEQHLNIFLEYVPGGSLSSMLKTYGPLEEPLVRNFTRQILIGLNYLHSRDIIHRDIKGANILIDINGQVKISDFGISKKLETSKSSTSQAAKRASLQGSVYWMAPEVVKQQTITKKSDIWSLGCLIIEMFTGTHAYPEFSQMQAIFKIGTNVKPEIPSWCSEDAMKFLELCLEVDVKKRGDAGELLKDGWLREASLPVPTSSTTTPTTTQPIRDLYCDSCLLTTPSKPYSSTGGPTTLRTTTTTSSYNESSQRTYQTSQTHPQPQLNKKLSSLTRKILSEESLTFSTDPKADPIIFRDDVRGVSLVCAFKVWDLEARGSWRRYCFIINETEDEGEEEDGDQGLILRNFDMIRDSLSVVIAEILSKNERLKVGNLKNDTNDIAENNDSYLRGKVLRANGLTASTKDDQIYVKVHIWGVRLLSRIK</sequence>
<dbReference type="Gene3D" id="3.10.20.90">
    <property type="entry name" value="Phosphatidylinositol 3-kinase Catalytic Subunit, Chain A, domain 1"/>
    <property type="match status" value="1"/>
</dbReference>
<dbReference type="InterPro" id="IPR037520">
    <property type="entry name" value="Folliculin/SMCR8_longin"/>
</dbReference>
<evidence type="ECO:0000259" key="13">
    <source>
        <dbReference type="PROSITE" id="PS50105"/>
    </source>
</evidence>
<dbReference type="EC" id="2.7.11.25" evidence="2"/>
<dbReference type="Gene3D" id="1.10.510.10">
    <property type="entry name" value="Transferase(Phosphotransferase) domain 1"/>
    <property type="match status" value="1"/>
</dbReference>
<reference evidence="15" key="2">
    <citation type="submission" date="2021-01" db="EMBL/GenBank/DDBJ databases">
        <authorList>
            <person name="Schikora-Tamarit M.A."/>
        </authorList>
    </citation>
    <scope>NUCLEOTIDE SEQUENCE</scope>
    <source>
        <strain evidence="15">CBS2887</strain>
    </source>
</reference>
<dbReference type="PANTHER" id="PTHR11584">
    <property type="entry name" value="SERINE/THREONINE PROTEIN KINASE"/>
    <property type="match status" value="1"/>
</dbReference>
<evidence type="ECO:0000259" key="14">
    <source>
        <dbReference type="PROSITE" id="PS51834"/>
    </source>
</evidence>
<dbReference type="GO" id="GO:0005096">
    <property type="term" value="F:GTPase activator activity"/>
    <property type="evidence" value="ECO:0007669"/>
    <property type="project" value="InterPro"/>
</dbReference>
<feature type="region of interest" description="Disordered" evidence="11">
    <location>
        <begin position="727"/>
        <end position="765"/>
    </location>
</feature>
<evidence type="ECO:0000256" key="8">
    <source>
        <dbReference type="ARBA" id="ARBA00047559"/>
    </source>
</evidence>
<feature type="domain" description="UDENN FLCN/SMCR8-type" evidence="14">
    <location>
        <begin position="737"/>
        <end position="923"/>
    </location>
</feature>
<keyword evidence="7 10" id="KW-0067">ATP-binding</keyword>
<evidence type="ECO:0000313" key="16">
    <source>
        <dbReference type="Proteomes" id="UP000774326"/>
    </source>
</evidence>
<feature type="compositionally biased region" description="Low complexity" evidence="11">
    <location>
        <begin position="107"/>
        <end position="122"/>
    </location>
</feature>
<keyword evidence="5 10" id="KW-0547">Nucleotide-binding</keyword>
<dbReference type="PROSITE" id="PS50011">
    <property type="entry name" value="PROTEIN_KINASE_DOM"/>
    <property type="match status" value="1"/>
</dbReference>
<keyword evidence="4" id="KW-0808">Transferase</keyword>
<comment type="similarity">
    <text evidence="1">Belongs to the protein kinase superfamily. STE Ser/Thr protein kinase family. MAP kinase kinase kinase subfamily.</text>
</comment>
<dbReference type="Gene3D" id="1.10.150.50">
    <property type="entry name" value="Transcription Factor, Ets-1"/>
    <property type="match status" value="1"/>
</dbReference>
<evidence type="ECO:0000256" key="9">
    <source>
        <dbReference type="ARBA" id="ARBA00048329"/>
    </source>
</evidence>
<feature type="region of interest" description="Disordered" evidence="11">
    <location>
        <begin position="107"/>
        <end position="129"/>
    </location>
</feature>
<dbReference type="Pfam" id="PF00069">
    <property type="entry name" value="Pkinase"/>
    <property type="match status" value="1"/>
</dbReference>
<feature type="region of interest" description="Disordered" evidence="11">
    <location>
        <begin position="381"/>
        <end position="405"/>
    </location>
</feature>
<proteinExistence type="inferred from homology"/>
<dbReference type="SMART" id="SM00220">
    <property type="entry name" value="S_TKc"/>
    <property type="match status" value="1"/>
</dbReference>
<dbReference type="InterPro" id="IPR011009">
    <property type="entry name" value="Kinase-like_dom_sf"/>
</dbReference>
<dbReference type="SUPFAM" id="SSF56112">
    <property type="entry name" value="Protein kinase-like (PK-like)"/>
    <property type="match status" value="1"/>
</dbReference>
<dbReference type="SMART" id="SM01304">
    <property type="entry name" value="Ras_bdg_2"/>
    <property type="match status" value="1"/>
</dbReference>